<dbReference type="PRINTS" id="PR00502">
    <property type="entry name" value="NUDIXFAMILY"/>
</dbReference>
<dbReference type="PANTHER" id="PTHR22769:SF56">
    <property type="entry name" value="8-OXO-DGDP PHOSPHATASE NUDT18"/>
    <property type="match status" value="1"/>
</dbReference>
<dbReference type="PANTHER" id="PTHR22769">
    <property type="entry name" value="MUTT/NUDIX HYDROLASE"/>
    <property type="match status" value="1"/>
</dbReference>
<dbReference type="InterPro" id="IPR015797">
    <property type="entry name" value="NUDIX_hydrolase-like_dom_sf"/>
</dbReference>
<dbReference type="Proteomes" id="UP000582659">
    <property type="component" value="Unassembled WGS sequence"/>
</dbReference>
<proteinExistence type="inferred from homology"/>
<evidence type="ECO:0000256" key="3">
    <source>
        <dbReference type="SAM" id="MobiDB-lite"/>
    </source>
</evidence>
<evidence type="ECO:0000313" key="8">
    <source>
        <dbReference type="Proteomes" id="UP000659654"/>
    </source>
</evidence>
<dbReference type="Pfam" id="PF00293">
    <property type="entry name" value="NUDIX"/>
    <property type="match status" value="1"/>
</dbReference>
<dbReference type="InterPro" id="IPR020476">
    <property type="entry name" value="Nudix_hydrolase"/>
</dbReference>
<dbReference type="OrthoDB" id="10005910at2759"/>
<keyword evidence="1 2" id="KW-0378">Hydrolase</keyword>
<feature type="region of interest" description="Disordered" evidence="3">
    <location>
        <begin position="1"/>
        <end position="51"/>
    </location>
</feature>
<dbReference type="EMBL" id="CAJFDI010000001">
    <property type="protein sequence ID" value="CAD5208627.1"/>
    <property type="molecule type" value="Genomic_DNA"/>
</dbReference>
<accession>A0A1I7S650</accession>
<organism evidence="7 9">
    <name type="scientific">Bursaphelenchus xylophilus</name>
    <name type="common">Pinewood nematode worm</name>
    <name type="synonym">Aphelenchoides xylophilus</name>
    <dbReference type="NCBI Taxonomy" id="6326"/>
    <lineage>
        <taxon>Eukaryota</taxon>
        <taxon>Metazoa</taxon>
        <taxon>Ecdysozoa</taxon>
        <taxon>Nematoda</taxon>
        <taxon>Chromadorea</taxon>
        <taxon>Rhabditida</taxon>
        <taxon>Tylenchina</taxon>
        <taxon>Tylenchomorpha</taxon>
        <taxon>Aphelenchoidea</taxon>
        <taxon>Aphelenchoididae</taxon>
        <taxon>Bursaphelenchus</taxon>
    </lineage>
</organism>
<dbReference type="PROSITE" id="PS00893">
    <property type="entry name" value="NUDIX_BOX"/>
    <property type="match status" value="1"/>
</dbReference>
<dbReference type="SMR" id="A0A1I7S650"/>
<dbReference type="GO" id="GO:0044716">
    <property type="term" value="F:8-oxo-GDP phosphatase activity"/>
    <property type="evidence" value="ECO:0007669"/>
    <property type="project" value="TreeGrafter"/>
</dbReference>
<evidence type="ECO:0000313" key="5">
    <source>
        <dbReference type="EMBL" id="CAD5208627.1"/>
    </source>
</evidence>
<dbReference type="SUPFAM" id="SSF55811">
    <property type="entry name" value="Nudix"/>
    <property type="match status" value="1"/>
</dbReference>
<dbReference type="Proteomes" id="UP000659654">
    <property type="component" value="Unassembled WGS sequence"/>
</dbReference>
<name>A0A1I7S650_BURXY</name>
<reference evidence="6" key="2">
    <citation type="submission" date="2020-08" db="EMBL/GenBank/DDBJ databases">
        <authorList>
            <person name="Kikuchi T."/>
        </authorList>
    </citation>
    <scope>NUCLEOTIDE SEQUENCE</scope>
    <source>
        <strain evidence="5">Ka4C1</strain>
    </source>
</reference>
<dbReference type="Gene3D" id="3.90.79.10">
    <property type="entry name" value="Nucleoside Triphosphate Pyrophosphohydrolase"/>
    <property type="match status" value="1"/>
</dbReference>
<evidence type="ECO:0000313" key="9">
    <source>
        <dbReference type="WBParaSite" id="BXY_0848600.1"/>
    </source>
</evidence>
<dbReference type="EMBL" id="CAJFCV020000001">
    <property type="protein sequence ID" value="CAG9082252.1"/>
    <property type="molecule type" value="Genomic_DNA"/>
</dbReference>
<dbReference type="GO" id="GO:0044715">
    <property type="term" value="F:8-oxo-dGDP phosphatase activity"/>
    <property type="evidence" value="ECO:0007669"/>
    <property type="project" value="TreeGrafter"/>
</dbReference>
<evidence type="ECO:0000256" key="1">
    <source>
        <dbReference type="ARBA" id="ARBA00022801"/>
    </source>
</evidence>
<comment type="similarity">
    <text evidence="2">Belongs to the Nudix hydrolase family.</text>
</comment>
<keyword evidence="8" id="KW-1185">Reference proteome</keyword>
<evidence type="ECO:0000313" key="6">
    <source>
        <dbReference type="EMBL" id="CAG9082252.1"/>
    </source>
</evidence>
<evidence type="ECO:0000259" key="4">
    <source>
        <dbReference type="PROSITE" id="PS51462"/>
    </source>
</evidence>
<dbReference type="InterPro" id="IPR000086">
    <property type="entry name" value="NUDIX_hydrolase_dom"/>
</dbReference>
<evidence type="ECO:0000313" key="7">
    <source>
        <dbReference type="Proteomes" id="UP000095284"/>
    </source>
</evidence>
<feature type="domain" description="Nudix hydrolase" evidence="4">
    <location>
        <begin position="68"/>
        <end position="206"/>
    </location>
</feature>
<dbReference type="PROSITE" id="PS51462">
    <property type="entry name" value="NUDIX"/>
    <property type="match status" value="1"/>
</dbReference>
<evidence type="ECO:0000256" key="2">
    <source>
        <dbReference type="RuleBase" id="RU003476"/>
    </source>
</evidence>
<dbReference type="WBParaSite" id="BXY_0848600.1">
    <property type="protein sequence ID" value="BXY_0848600.1"/>
    <property type="gene ID" value="BXY_0848600"/>
</dbReference>
<dbReference type="InterPro" id="IPR020084">
    <property type="entry name" value="NUDIX_hydrolase_CS"/>
</dbReference>
<dbReference type="eggNOG" id="KOG0648">
    <property type="taxonomic scope" value="Eukaryota"/>
</dbReference>
<protein>
    <submittedName>
        <fullName evidence="5">(pine wood nematode) hypothetical protein</fullName>
    </submittedName>
    <submittedName>
        <fullName evidence="9">Nudix hydrolase domain-containing protein</fullName>
    </submittedName>
</protein>
<gene>
    <name evidence="5" type="ORF">BXYJ_LOCUS863</name>
</gene>
<dbReference type="Proteomes" id="UP000095284">
    <property type="component" value="Unplaced"/>
</dbReference>
<dbReference type="AlphaFoldDB" id="A0A1I7S650"/>
<reference evidence="9" key="1">
    <citation type="submission" date="2016-11" db="UniProtKB">
        <authorList>
            <consortium name="WormBaseParasite"/>
        </authorList>
    </citation>
    <scope>IDENTIFICATION</scope>
</reference>
<sequence length="367" mass="42055">MTFDEVPLRESAGSSNSSSQLNVSTTDTQSESSSSGPPAISPKPRRQRLGRIPDMQLGRCPWVRVYDNVTYIVVGMVFREHEGHTQMLLIQEAKKKCRGKWYMPAGHVEPGETIEQAVQREVKEETGFESRVEALLSVEVKGSGWYRMAYWCEITGGELKTVPDVESLSAGWFNIDDIRNGKVDLRGNDFFRIVSEAERYYRWKRENVGTYFEPILNVNQVQPGLFIEFVIVKQGSLSDRTEVLVHTTVESEEQLLDPKHEAFPLVEFGFEYFFPVVVSKCYRHLLGDGQNVVEAPCAVLGTWCWPESMDSIHHGLKLRLLCMHKKSAKNTVIYDERRYHWLEIKDSKLKGSLGLDPRLFRVPLFML</sequence>
<feature type="compositionally biased region" description="Low complexity" evidence="3">
    <location>
        <begin position="11"/>
        <end position="38"/>
    </location>
</feature>